<dbReference type="GO" id="GO:0016787">
    <property type="term" value="F:hydrolase activity"/>
    <property type="evidence" value="ECO:0007669"/>
    <property type="project" value="InterPro"/>
</dbReference>
<reference evidence="3" key="1">
    <citation type="submission" date="2016-07" db="EMBL/GenBank/DDBJ databases">
        <title>Frankia sp. NRRL B-16219 Genome sequencing.</title>
        <authorList>
            <person name="Ghodhbane-Gtari F."/>
            <person name="Swanson E."/>
            <person name="Gueddou A."/>
            <person name="Louati M."/>
            <person name="Nouioui I."/>
            <person name="Hezbri K."/>
            <person name="Abebe-Akele F."/>
            <person name="Simpson S."/>
            <person name="Morris K."/>
            <person name="Thomas K."/>
            <person name="Gtari M."/>
            <person name="Tisa L.S."/>
        </authorList>
    </citation>
    <scope>NUCLEOTIDE SEQUENCE [LARGE SCALE GENOMIC DNA]</scope>
    <source>
        <strain evidence="3">NRRL B-16219</strain>
    </source>
</reference>
<accession>A0A1S1RGJ9</accession>
<dbReference type="SUPFAM" id="SSF53474">
    <property type="entry name" value="alpha/beta-Hydrolases"/>
    <property type="match status" value="1"/>
</dbReference>
<keyword evidence="3" id="KW-1185">Reference proteome</keyword>
<gene>
    <name evidence="2" type="ORF">BBK14_09815</name>
</gene>
<evidence type="ECO:0000259" key="1">
    <source>
        <dbReference type="Pfam" id="PF01738"/>
    </source>
</evidence>
<comment type="caution">
    <text evidence="2">The sequence shown here is derived from an EMBL/GenBank/DDBJ whole genome shotgun (WGS) entry which is preliminary data.</text>
</comment>
<feature type="domain" description="Dienelactone hydrolase" evidence="1">
    <location>
        <begin position="18"/>
        <end position="215"/>
    </location>
</feature>
<protein>
    <submittedName>
        <fullName evidence="2">Carboxymethylenebutenolidase</fullName>
    </submittedName>
</protein>
<dbReference type="InterPro" id="IPR051049">
    <property type="entry name" value="Dienelactone_hydrolase-like"/>
</dbReference>
<dbReference type="Pfam" id="PF01738">
    <property type="entry name" value="DLH"/>
    <property type="match status" value="1"/>
</dbReference>
<proteinExistence type="predicted"/>
<sequence length="216" mass="23195">MNVIGQWIEIPVEDGTTMAVYCARPAGDFSPVGVIVAHELFGVTPEIRSVVDEIAAAGHLVTAPEFYHRDAEAGRFLSRDDAGRTEGFALLHDMTGAGAVADVRAAVSALTDRYAVREAAVVGFSAGGYLAYLAAATLELTRGISGELLFVVGEKDFLIDSDQVEKISSALRTAGVRHEVVVYPEVQHAFFWPDTPAFDQAARDDAMKRVLALLSR</sequence>
<dbReference type="EMBL" id="MAXA01000014">
    <property type="protein sequence ID" value="OHV45127.1"/>
    <property type="molecule type" value="Genomic_DNA"/>
</dbReference>
<dbReference type="Gene3D" id="3.40.50.1820">
    <property type="entry name" value="alpha/beta hydrolase"/>
    <property type="match status" value="1"/>
</dbReference>
<dbReference type="AlphaFoldDB" id="A0A1S1RGJ9"/>
<name>A0A1S1RGJ9_9ACTN</name>
<dbReference type="PANTHER" id="PTHR46623:SF6">
    <property type="entry name" value="ALPHA_BETA-HYDROLASES SUPERFAMILY PROTEIN"/>
    <property type="match status" value="1"/>
</dbReference>
<evidence type="ECO:0000313" key="3">
    <source>
        <dbReference type="Proteomes" id="UP000179769"/>
    </source>
</evidence>
<dbReference type="InterPro" id="IPR002925">
    <property type="entry name" value="Dienelactn_hydro"/>
</dbReference>
<evidence type="ECO:0000313" key="2">
    <source>
        <dbReference type="EMBL" id="OHV45127.1"/>
    </source>
</evidence>
<dbReference type="OrthoDB" id="3208682at2"/>
<dbReference type="PANTHER" id="PTHR46623">
    <property type="entry name" value="CARBOXYMETHYLENEBUTENOLIDASE-RELATED"/>
    <property type="match status" value="1"/>
</dbReference>
<organism evidence="2 3">
    <name type="scientific">Parafrankia soli</name>
    <dbReference type="NCBI Taxonomy" id="2599596"/>
    <lineage>
        <taxon>Bacteria</taxon>
        <taxon>Bacillati</taxon>
        <taxon>Actinomycetota</taxon>
        <taxon>Actinomycetes</taxon>
        <taxon>Frankiales</taxon>
        <taxon>Frankiaceae</taxon>
        <taxon>Parafrankia</taxon>
    </lineage>
</organism>
<dbReference type="InterPro" id="IPR029058">
    <property type="entry name" value="AB_hydrolase_fold"/>
</dbReference>
<dbReference type="Proteomes" id="UP000179769">
    <property type="component" value="Unassembled WGS sequence"/>
</dbReference>